<dbReference type="SUPFAM" id="SSF53756">
    <property type="entry name" value="UDP-Glycosyltransferase/glycogen phosphorylase"/>
    <property type="match status" value="1"/>
</dbReference>
<accession>A0A1Y0L1L4</accession>
<dbReference type="EMBL" id="CP024870">
    <property type="protein sequence ID" value="ATX71248.1"/>
    <property type="molecule type" value="Genomic_DNA"/>
</dbReference>
<dbReference type="OrthoDB" id="9816926at2"/>
<feature type="chain" id="PRO_5013118566" description="Lipoprotein" evidence="1">
    <location>
        <begin position="21"/>
        <end position="487"/>
    </location>
</feature>
<feature type="signal peptide" evidence="1">
    <location>
        <begin position="1"/>
        <end position="20"/>
    </location>
</feature>
<sequence length="487" mass="54644">MKKLLTILSSLTITATSSVAVVACNQPKEEVVEYTPSEKKYPTSSTYQSSRTELVDEATIIDGIKKDAEHKKDSGNVSVYFLKRNAAFGGVQSLLSIANTLQDGGEVYYSLSQNIAPGDANGEDSIAYHKLTRKYASKFHFQITNNNSTYIVDEDLQGIFTAVGDKKVDLYLEDFQLFDAADRDVSIVEQLLPYMPKINTITITTDGTAQLDFERRSQVWLSSIPEDYKTYLTQVWSDLIAGKTPTIDSKYYFDLDKILPTLTLKNVKQEKFANAWAASARIYVDSLEQPYTWNQVSTGLASAFSRLTEENQKLFKEIYGIDNVTLSAGDYIIHTGNLIKDNHVTLLNVEAENVKATHEANPNKKIIYKPHPREDSQYYEQLITKIAGFVEEDVEEVKEWFSIARAQTPIEVFALTGVYRSSEDKNFEYSVTATSTTVLGLYEADAKDDIVKYVFADAAQENHLRAMYGASNDGVIDWRKSNLTASV</sequence>
<evidence type="ECO:0000256" key="1">
    <source>
        <dbReference type="SAM" id="SignalP"/>
    </source>
</evidence>
<dbReference type="NCBIfam" id="NF038029">
    <property type="entry name" value="LP_plasma"/>
    <property type="match status" value="1"/>
</dbReference>
<dbReference type="NCBIfam" id="NF045726">
    <property type="entry name" value="XXplasma_LP"/>
    <property type="match status" value="1"/>
</dbReference>
<gene>
    <name evidence="2" type="ORF">SCLAR_v1c09420</name>
</gene>
<proteinExistence type="predicted"/>
<reference evidence="2 3" key="1">
    <citation type="submission" date="2017-11" db="EMBL/GenBank/DDBJ databases">
        <title>Complete genome sequence of Spiroplasma clarkii CN-5 (DSM 19994).</title>
        <authorList>
            <person name="Tsai Y.-M."/>
            <person name="Chang A."/>
            <person name="Lo W.-S."/>
            <person name="Kuo C.-H."/>
        </authorList>
    </citation>
    <scope>NUCLEOTIDE SEQUENCE [LARGE SCALE GENOMIC DNA]</scope>
    <source>
        <strain evidence="2 3">CN-5</strain>
    </source>
</reference>
<dbReference type="AlphaFoldDB" id="A0A1Y0L1L4"/>
<organism evidence="2 3">
    <name type="scientific">Spiroplasma clarkii</name>
    <dbReference type="NCBI Taxonomy" id="2139"/>
    <lineage>
        <taxon>Bacteria</taxon>
        <taxon>Bacillati</taxon>
        <taxon>Mycoplasmatota</taxon>
        <taxon>Mollicutes</taxon>
        <taxon>Entomoplasmatales</taxon>
        <taxon>Spiroplasmataceae</taxon>
        <taxon>Spiroplasma</taxon>
    </lineage>
</organism>
<evidence type="ECO:0000313" key="3">
    <source>
        <dbReference type="Proteomes" id="UP000231179"/>
    </source>
</evidence>
<keyword evidence="3" id="KW-1185">Reference proteome</keyword>
<dbReference type="KEGG" id="scla:SCLARK_001375"/>
<protein>
    <recommendedName>
        <fullName evidence="4">Lipoprotein</fullName>
    </recommendedName>
</protein>
<dbReference type="PROSITE" id="PS51257">
    <property type="entry name" value="PROKAR_LIPOPROTEIN"/>
    <property type="match status" value="1"/>
</dbReference>
<keyword evidence="1" id="KW-0732">Signal</keyword>
<evidence type="ECO:0008006" key="4">
    <source>
        <dbReference type="Google" id="ProtNLM"/>
    </source>
</evidence>
<dbReference type="RefSeq" id="WP_100254785.1">
    <property type="nucleotide sequence ID" value="NZ_CP015819.1"/>
</dbReference>
<name>A0A1Y0L1L4_9MOLU</name>
<evidence type="ECO:0000313" key="2">
    <source>
        <dbReference type="EMBL" id="ATX71248.1"/>
    </source>
</evidence>
<dbReference type="InterPro" id="IPR054816">
    <property type="entry name" value="Lipoprotein_mollicutes-type_CS"/>
</dbReference>
<dbReference type="Proteomes" id="UP000231179">
    <property type="component" value="Chromosome"/>
</dbReference>